<sequence length="281" mass="31472">MLKLKDGSSIAKIGQGTWKMGENPNSRESEIKALKKGLELGMTLIDTAEMYGDGRTESLIGEAITEYPRQKLYLVSKVYPFHAGKGKIFDSCDASLKRLGTDYLDMYLLHWRGNIPLSETVACLEELVKRGKIRRWGVSNFDLSDMEELLTVQNGENCAINQVLYHLGSRGIEYDLLPWQQEKGIPVMAYCPLAQAGNLKCALKNSTGLEEIAQKHGATIYQVLLSFVLANENVVAIPKASKASHVKDNYEAVKIILDEQDIKRLNMEFPPPKRKVPLDIE</sequence>
<protein>
    <submittedName>
        <fullName evidence="1">Aldo/keto reductase</fullName>
    </submittedName>
</protein>
<name>A0A6S6RD71_9FIRM</name>
<dbReference type="Gene3D" id="3.20.20.100">
    <property type="entry name" value="NADP-dependent oxidoreductase domain"/>
    <property type="match status" value="1"/>
</dbReference>
<dbReference type="InterPro" id="IPR023210">
    <property type="entry name" value="NADP_OxRdtase_dom"/>
</dbReference>
<dbReference type="EMBL" id="AP023367">
    <property type="protein sequence ID" value="BCJ96905.1"/>
    <property type="molecule type" value="Genomic_DNA"/>
</dbReference>
<dbReference type="PANTHER" id="PTHR43638">
    <property type="entry name" value="OXIDOREDUCTASE, ALDO/KETO REDUCTASE FAMILY PROTEIN"/>
    <property type="match status" value="1"/>
</dbReference>
<dbReference type="RefSeq" id="WP_330601768.1">
    <property type="nucleotide sequence ID" value="NZ_AP023367.1"/>
</dbReference>
<gene>
    <name evidence="1" type="ORF">acsn021_44740</name>
</gene>
<evidence type="ECO:0000313" key="1">
    <source>
        <dbReference type="EMBL" id="BCJ96905.1"/>
    </source>
</evidence>
<dbReference type="PANTHER" id="PTHR43638:SF3">
    <property type="entry name" value="ALDEHYDE REDUCTASE"/>
    <property type="match status" value="1"/>
</dbReference>
<dbReference type="KEGG" id="acel:acsn021_44740"/>
<dbReference type="GO" id="GO:0016491">
    <property type="term" value="F:oxidoreductase activity"/>
    <property type="evidence" value="ECO:0007669"/>
    <property type="project" value="InterPro"/>
</dbReference>
<dbReference type="PIRSF" id="PIRSF000097">
    <property type="entry name" value="AKR"/>
    <property type="match status" value="1"/>
</dbReference>
<evidence type="ECO:0000313" key="2">
    <source>
        <dbReference type="Proteomes" id="UP000515561"/>
    </source>
</evidence>
<dbReference type="CDD" id="cd19138">
    <property type="entry name" value="AKR_YeaE"/>
    <property type="match status" value="1"/>
</dbReference>
<dbReference type="Proteomes" id="UP000515561">
    <property type="component" value="Chromosome"/>
</dbReference>
<dbReference type="PRINTS" id="PR00069">
    <property type="entry name" value="ALDKETRDTASE"/>
</dbReference>
<reference evidence="1 2" key="1">
    <citation type="journal article" date="2016" name="Int. J. Syst. Evol. Microbiol.">
        <title>Descriptions of Anaerotaenia torta gen. nov., sp. nov. and Anaerocolumna cellulosilytica gen. nov., sp. nov. isolated from a methanogenic reactor of cattle waste.</title>
        <authorList>
            <person name="Uek A."/>
            <person name="Ohtaki Y."/>
            <person name="Kaku N."/>
            <person name="Ueki K."/>
        </authorList>
    </citation>
    <scope>NUCLEOTIDE SEQUENCE [LARGE SCALE GENOMIC DNA]</scope>
    <source>
        <strain evidence="1 2">SN021</strain>
    </source>
</reference>
<dbReference type="InterPro" id="IPR020471">
    <property type="entry name" value="AKR"/>
</dbReference>
<organism evidence="1 2">
    <name type="scientific">Anaerocolumna cellulosilytica</name>
    <dbReference type="NCBI Taxonomy" id="433286"/>
    <lineage>
        <taxon>Bacteria</taxon>
        <taxon>Bacillati</taxon>
        <taxon>Bacillota</taxon>
        <taxon>Clostridia</taxon>
        <taxon>Lachnospirales</taxon>
        <taxon>Lachnospiraceae</taxon>
        <taxon>Anaerocolumna</taxon>
    </lineage>
</organism>
<accession>A0A6S6RD71</accession>
<dbReference type="Pfam" id="PF00248">
    <property type="entry name" value="Aldo_ket_red"/>
    <property type="match status" value="1"/>
</dbReference>
<proteinExistence type="predicted"/>
<dbReference type="InterPro" id="IPR036812">
    <property type="entry name" value="NAD(P)_OxRdtase_dom_sf"/>
</dbReference>
<keyword evidence="2" id="KW-1185">Reference proteome</keyword>
<dbReference type="AlphaFoldDB" id="A0A6S6RD71"/>
<dbReference type="SUPFAM" id="SSF51430">
    <property type="entry name" value="NAD(P)-linked oxidoreductase"/>
    <property type="match status" value="1"/>
</dbReference>